<organism evidence="6 7">
    <name type="scientific">Sphingobacterium mizutaii</name>
    <dbReference type="NCBI Taxonomy" id="1010"/>
    <lineage>
        <taxon>Bacteria</taxon>
        <taxon>Pseudomonadati</taxon>
        <taxon>Bacteroidota</taxon>
        <taxon>Sphingobacteriia</taxon>
        <taxon>Sphingobacteriales</taxon>
        <taxon>Sphingobacteriaceae</taxon>
        <taxon>Sphingobacterium</taxon>
    </lineage>
</organism>
<name>A0AAJ4XGQ7_9SPHI</name>
<dbReference type="SUPFAM" id="SSF69737">
    <property type="entry name" value="Urease metallochaperone UreE, C-terminal domain"/>
    <property type="match status" value="1"/>
</dbReference>
<keyword evidence="3 4" id="KW-0143">Chaperone</keyword>
<dbReference type="SMART" id="SM00988">
    <property type="entry name" value="UreE_N"/>
    <property type="match status" value="1"/>
</dbReference>
<comment type="similarity">
    <text evidence="4">Belongs to the UreE family.</text>
</comment>
<dbReference type="Pfam" id="PF02814">
    <property type="entry name" value="UreE_N"/>
    <property type="match status" value="1"/>
</dbReference>
<dbReference type="EMBL" id="LT906468">
    <property type="protein sequence ID" value="SNV61145.1"/>
    <property type="molecule type" value="Genomic_DNA"/>
</dbReference>
<dbReference type="HAMAP" id="MF_00822">
    <property type="entry name" value="UreE"/>
    <property type="match status" value="1"/>
</dbReference>
<dbReference type="GO" id="GO:0006457">
    <property type="term" value="P:protein folding"/>
    <property type="evidence" value="ECO:0007669"/>
    <property type="project" value="InterPro"/>
</dbReference>
<dbReference type="GO" id="GO:0051082">
    <property type="term" value="F:unfolded protein binding"/>
    <property type="evidence" value="ECO:0007669"/>
    <property type="project" value="UniProtKB-UniRule"/>
</dbReference>
<dbReference type="Gene3D" id="2.60.260.20">
    <property type="entry name" value="Urease metallochaperone UreE, N-terminal domain"/>
    <property type="match status" value="1"/>
</dbReference>
<evidence type="ECO:0000313" key="7">
    <source>
        <dbReference type="Proteomes" id="UP000215355"/>
    </source>
</evidence>
<gene>
    <name evidence="6" type="primary">ureE_2</name>
    <name evidence="4" type="synonym">ureE</name>
    <name evidence="6" type="ORF">SAMEA4412673_03679</name>
</gene>
<dbReference type="InterPro" id="IPR012406">
    <property type="entry name" value="UreE"/>
</dbReference>
<dbReference type="PIRSF" id="PIRSF036402">
    <property type="entry name" value="Ureas_acces_UreE"/>
    <property type="match status" value="1"/>
</dbReference>
<evidence type="ECO:0000256" key="2">
    <source>
        <dbReference type="ARBA" id="ARBA00022596"/>
    </source>
</evidence>
<dbReference type="SUPFAM" id="SSF69287">
    <property type="entry name" value="Urease metallochaperone UreE, N-terminal domain"/>
    <property type="match status" value="1"/>
</dbReference>
<dbReference type="AlphaFoldDB" id="A0AAJ4XGQ7"/>
<feature type="domain" description="UreE urease accessory N-terminal" evidence="5">
    <location>
        <begin position="7"/>
        <end position="72"/>
    </location>
</feature>
<proteinExistence type="inferred from homology"/>
<accession>A0AAJ4XGQ7</accession>
<evidence type="ECO:0000256" key="1">
    <source>
        <dbReference type="ARBA" id="ARBA00022490"/>
    </source>
</evidence>
<dbReference type="GO" id="GO:0005737">
    <property type="term" value="C:cytoplasm"/>
    <property type="evidence" value="ECO:0007669"/>
    <property type="project" value="UniProtKB-SubCell"/>
</dbReference>
<dbReference type="Gene3D" id="3.30.70.790">
    <property type="entry name" value="UreE, C-terminal domain"/>
    <property type="match status" value="1"/>
</dbReference>
<dbReference type="Proteomes" id="UP000215355">
    <property type="component" value="Chromosome 1"/>
</dbReference>
<dbReference type="InterPro" id="IPR036118">
    <property type="entry name" value="UreE_N_sf"/>
</dbReference>
<protein>
    <recommendedName>
        <fullName evidence="4">Urease accessory protein UreE</fullName>
    </recommendedName>
</protein>
<evidence type="ECO:0000256" key="4">
    <source>
        <dbReference type="HAMAP-Rule" id="MF_00822"/>
    </source>
</evidence>
<sequence length="164" mass="18758">MLVSRAIKGNIHHSSPGTFQNPIEYLELEWFDTTKRIIRAYSTAGKELGFRNLDSVALEDGDVLYDAEGICIVVRVLPCSCIVFEPQSIKEMAIACFEIGNKHIPIFINDRNEIITAYEKPLFDQLKRAGFQPMVEERVIEKTDVLKMHQVTNFKNKIVLVKED</sequence>
<keyword evidence="2 4" id="KW-0533">Nickel</keyword>
<evidence type="ECO:0000313" key="6">
    <source>
        <dbReference type="EMBL" id="SNV61145.1"/>
    </source>
</evidence>
<dbReference type="InterPro" id="IPR004029">
    <property type="entry name" value="UreE_N"/>
</dbReference>
<keyword evidence="1 4" id="KW-0963">Cytoplasm</keyword>
<dbReference type="GO" id="GO:0016151">
    <property type="term" value="F:nickel cation binding"/>
    <property type="evidence" value="ECO:0007669"/>
    <property type="project" value="UniProtKB-UniRule"/>
</dbReference>
<dbReference type="CDD" id="cd00571">
    <property type="entry name" value="UreE"/>
    <property type="match status" value="1"/>
</dbReference>
<comment type="subcellular location">
    <subcellularLocation>
        <location evidence="4">Cytoplasm</location>
    </subcellularLocation>
</comment>
<dbReference type="KEGG" id="smiz:4412673_03679"/>
<reference evidence="6 7" key="1">
    <citation type="submission" date="2017-06" db="EMBL/GenBank/DDBJ databases">
        <authorList>
            <consortium name="Pathogen Informatics"/>
        </authorList>
    </citation>
    <scope>NUCLEOTIDE SEQUENCE [LARGE SCALE GENOMIC DNA]</scope>
    <source>
        <strain evidence="6 7">NCTC12149</strain>
    </source>
</reference>
<comment type="function">
    <text evidence="4">Involved in urease metallocenter assembly. Binds nickel. Probably functions as a nickel donor during metallocenter assembly.</text>
</comment>
<dbReference type="RefSeq" id="WP_093099262.1">
    <property type="nucleotide sequence ID" value="NZ_CP158798.1"/>
</dbReference>
<evidence type="ECO:0000256" key="3">
    <source>
        <dbReference type="ARBA" id="ARBA00023186"/>
    </source>
</evidence>
<evidence type="ECO:0000259" key="5">
    <source>
        <dbReference type="SMART" id="SM00988"/>
    </source>
</evidence>